<dbReference type="Gene3D" id="3.30.1360.100">
    <property type="entry name" value="General secretion pathway protein M, EpsM"/>
    <property type="match status" value="1"/>
</dbReference>
<keyword evidence="9" id="KW-0472">Membrane</keyword>
<evidence type="ECO:0000256" key="2">
    <source>
        <dbReference type="ARBA" id="ARBA00005318"/>
    </source>
</evidence>
<dbReference type="Proteomes" id="UP000268033">
    <property type="component" value="Unassembled WGS sequence"/>
</dbReference>
<dbReference type="GO" id="GO:0015628">
    <property type="term" value="P:protein secretion by the type II secretion system"/>
    <property type="evidence" value="ECO:0007669"/>
    <property type="project" value="InterPro"/>
</dbReference>
<dbReference type="RefSeq" id="WP_050658807.1">
    <property type="nucleotide sequence ID" value="NZ_LFWC01000006.1"/>
</dbReference>
<dbReference type="Gene3D" id="3.30.420.380">
    <property type="match status" value="1"/>
</dbReference>
<comment type="similarity">
    <text evidence="2 10">Belongs to the GSP L family.</text>
</comment>
<evidence type="ECO:0000259" key="12">
    <source>
        <dbReference type="Pfam" id="PF12693"/>
    </source>
</evidence>
<dbReference type="OrthoDB" id="7011844at2"/>
<organism evidence="13 14">
    <name type="scientific">Gallaecimonas pentaromativorans</name>
    <dbReference type="NCBI Taxonomy" id="584787"/>
    <lineage>
        <taxon>Bacteria</taxon>
        <taxon>Pseudomonadati</taxon>
        <taxon>Pseudomonadota</taxon>
        <taxon>Gammaproteobacteria</taxon>
        <taxon>Enterobacterales</taxon>
        <taxon>Gallaecimonadaceae</taxon>
        <taxon>Gallaecimonas</taxon>
    </lineage>
</organism>
<dbReference type="GO" id="GO:0015627">
    <property type="term" value="C:type II protein secretion system complex"/>
    <property type="evidence" value="ECO:0007669"/>
    <property type="project" value="InterPro"/>
</dbReference>
<sequence>MNTLVIRLPVTASQPVSWLHWSASEGQVLASGALASTNRLGDLAGLDGRVLVLAPGSSFFCTALKQANKSRQFLKAVPFMLEEELADDVDSLHFLLKPQGEQVAVLAVRHQLMQEWLGWLEEAGIEPWKLVPDFLALPLVEGAWSALGIDGELLLRTGAYTGLTVPQELAEWVVAPLVGDDVQPVEAYGDVTLPLTCTQTQLPAELPLAVPAKQADALNVDLLSGPYQRKSQSNTLVKRWWPVAASFGVLLLVALVGKGVAIYQLSAQSSALEQQIARDYGRLFPGERLVSAGAVRAQLRGKLKNLVSGSANASLLAMLNDLSLTFAKVGNIKPDNLRFDASRGELRLLTTAPDFAAFEKLKAALADRYSVETGGQSTVEGGVSGTLILRSKG</sequence>
<feature type="domain" description="GspL cytoplasmic actin-ATPase-like" evidence="11">
    <location>
        <begin position="4"/>
        <end position="229"/>
    </location>
</feature>
<protein>
    <recommendedName>
        <fullName evidence="10">Type II secretion system protein L</fullName>
        <shortName evidence="10">T2SS protein L</shortName>
    </recommendedName>
</protein>
<keyword evidence="4" id="KW-1003">Cell membrane</keyword>
<dbReference type="InterPro" id="IPR025691">
    <property type="entry name" value="GspL_pp_dom"/>
</dbReference>
<dbReference type="InterPro" id="IPR024230">
    <property type="entry name" value="GspL_cyto_dom"/>
</dbReference>
<evidence type="ECO:0000259" key="11">
    <source>
        <dbReference type="Pfam" id="PF05134"/>
    </source>
</evidence>
<dbReference type="Pfam" id="PF12693">
    <property type="entry name" value="GspL_C"/>
    <property type="match status" value="1"/>
</dbReference>
<dbReference type="STRING" id="584787.GCA_001247655_03327"/>
<evidence type="ECO:0000256" key="8">
    <source>
        <dbReference type="ARBA" id="ARBA00022989"/>
    </source>
</evidence>
<dbReference type="CDD" id="cd24017">
    <property type="entry name" value="ASKHA_T2SSL_N"/>
    <property type="match status" value="1"/>
</dbReference>
<dbReference type="GO" id="GO:0009276">
    <property type="term" value="C:Gram-negative-bacterium-type cell wall"/>
    <property type="evidence" value="ECO:0007669"/>
    <property type="project" value="InterPro"/>
</dbReference>
<comment type="subcellular location">
    <subcellularLocation>
        <location evidence="1">Cell inner membrane</location>
        <topology evidence="1">Single-pass membrane protein</topology>
    </subcellularLocation>
</comment>
<dbReference type="Pfam" id="PF05134">
    <property type="entry name" value="T2SSL"/>
    <property type="match status" value="1"/>
</dbReference>
<keyword evidence="8" id="KW-1133">Transmembrane helix</keyword>
<evidence type="ECO:0000313" key="14">
    <source>
        <dbReference type="Proteomes" id="UP000268033"/>
    </source>
</evidence>
<name>A0A3N1NJM0_9GAMM</name>
<keyword evidence="5" id="KW-0997">Cell inner membrane</keyword>
<evidence type="ECO:0000313" key="13">
    <source>
        <dbReference type="EMBL" id="ROQ18912.1"/>
    </source>
</evidence>
<evidence type="ECO:0000256" key="9">
    <source>
        <dbReference type="ARBA" id="ARBA00023136"/>
    </source>
</evidence>
<evidence type="ECO:0000256" key="6">
    <source>
        <dbReference type="ARBA" id="ARBA00022692"/>
    </source>
</evidence>
<keyword evidence="7 10" id="KW-0653">Protein transport</keyword>
<gene>
    <name evidence="13" type="ORF">EDC28_11328</name>
</gene>
<accession>A0A3N1NJM0</accession>
<dbReference type="PIRSF" id="PIRSF015761">
    <property type="entry name" value="Protein_L"/>
    <property type="match status" value="1"/>
</dbReference>
<keyword evidence="6" id="KW-0812">Transmembrane</keyword>
<evidence type="ECO:0000256" key="7">
    <source>
        <dbReference type="ARBA" id="ARBA00022927"/>
    </source>
</evidence>
<dbReference type="NCBIfam" id="TIGR01709">
    <property type="entry name" value="typeII_sec_gspL"/>
    <property type="match status" value="1"/>
</dbReference>
<dbReference type="InterPro" id="IPR007812">
    <property type="entry name" value="T2SS_protein-GspL"/>
</dbReference>
<dbReference type="Gene3D" id="3.30.420.370">
    <property type="match status" value="1"/>
</dbReference>
<comment type="caution">
    <text evidence="13">The sequence shown here is derived from an EMBL/GenBank/DDBJ whole genome shotgun (WGS) entry which is preliminary data.</text>
</comment>
<evidence type="ECO:0000256" key="1">
    <source>
        <dbReference type="ARBA" id="ARBA00004377"/>
    </source>
</evidence>
<proteinExistence type="inferred from homology"/>
<evidence type="ECO:0000256" key="5">
    <source>
        <dbReference type="ARBA" id="ARBA00022519"/>
    </source>
</evidence>
<reference evidence="13 14" key="1">
    <citation type="submission" date="2018-11" db="EMBL/GenBank/DDBJ databases">
        <title>Genomic Encyclopedia of Type Strains, Phase IV (KMG-IV): sequencing the most valuable type-strain genomes for metagenomic binning, comparative biology and taxonomic classification.</title>
        <authorList>
            <person name="Goeker M."/>
        </authorList>
    </citation>
    <scope>NUCLEOTIDE SEQUENCE [LARGE SCALE GENOMIC DNA]</scope>
    <source>
        <strain evidence="13 14">DSM 21945</strain>
    </source>
</reference>
<dbReference type="GO" id="GO:0005886">
    <property type="term" value="C:plasma membrane"/>
    <property type="evidence" value="ECO:0007669"/>
    <property type="project" value="UniProtKB-SubCell"/>
</dbReference>
<keyword evidence="3 10" id="KW-0813">Transport</keyword>
<keyword evidence="14" id="KW-1185">Reference proteome</keyword>
<dbReference type="SUPFAM" id="SSF53067">
    <property type="entry name" value="Actin-like ATPase domain"/>
    <property type="match status" value="2"/>
</dbReference>
<dbReference type="EMBL" id="RJUL01000013">
    <property type="protein sequence ID" value="ROQ18912.1"/>
    <property type="molecule type" value="Genomic_DNA"/>
</dbReference>
<evidence type="ECO:0000256" key="10">
    <source>
        <dbReference type="PIRNR" id="PIRNR015761"/>
    </source>
</evidence>
<comment type="function">
    <text evidence="10">Inner membrane component of the type II secretion system required for the energy-dependent secretion of extracellular factors such as proteases and toxins from the periplasm.</text>
</comment>
<evidence type="ECO:0000256" key="4">
    <source>
        <dbReference type="ARBA" id="ARBA00022475"/>
    </source>
</evidence>
<feature type="domain" description="GspL periplasmic" evidence="12">
    <location>
        <begin position="238"/>
        <end position="392"/>
    </location>
</feature>
<evidence type="ECO:0000256" key="3">
    <source>
        <dbReference type="ARBA" id="ARBA00022448"/>
    </source>
</evidence>
<dbReference type="InterPro" id="IPR043129">
    <property type="entry name" value="ATPase_NBD"/>
</dbReference>
<dbReference type="AlphaFoldDB" id="A0A3N1NJM0"/>